<gene>
    <name evidence="1" type="ORF">B1B_09969</name>
</gene>
<protein>
    <submittedName>
        <fullName evidence="1">Cobyric acid synthase</fullName>
    </submittedName>
</protein>
<proteinExistence type="predicted"/>
<evidence type="ECO:0000313" key="1">
    <source>
        <dbReference type="EMBL" id="EQD53892.1"/>
    </source>
</evidence>
<accession>T1AA39</accession>
<sequence>MLVIAGLFVPQPQLAHLTRNFLQIKRQFNPGFAPAGAHWLDLAKTEIKGADLRHDLRHAGRNRRRAVNRFLDKVIQLLEDTGAQLVARIYVKGPGCRFDGRAVYTSSVQSLCATFQHFLAAKDSRGFMVADSRTPALNSTVSHSVFTQKFKATGDAYDR</sequence>
<comment type="caution">
    <text evidence="1">The sequence shown here is derived from an EMBL/GenBank/DDBJ whole genome shotgun (WGS) entry which is preliminary data.</text>
</comment>
<dbReference type="AlphaFoldDB" id="T1AA39"/>
<name>T1AA39_9ZZZZ</name>
<feature type="non-terminal residue" evidence="1">
    <location>
        <position position="159"/>
    </location>
</feature>
<reference evidence="1" key="1">
    <citation type="submission" date="2013-08" db="EMBL/GenBank/DDBJ databases">
        <authorList>
            <person name="Mendez C."/>
            <person name="Richter M."/>
            <person name="Ferrer M."/>
            <person name="Sanchez J."/>
        </authorList>
    </citation>
    <scope>NUCLEOTIDE SEQUENCE</scope>
</reference>
<dbReference type="EMBL" id="AUZY01006581">
    <property type="protein sequence ID" value="EQD53892.1"/>
    <property type="molecule type" value="Genomic_DNA"/>
</dbReference>
<reference evidence="1" key="2">
    <citation type="journal article" date="2014" name="ISME J.">
        <title>Microbial stratification in low pH oxic and suboxic macroscopic growths along an acid mine drainage.</title>
        <authorList>
            <person name="Mendez-Garcia C."/>
            <person name="Mesa V."/>
            <person name="Sprenger R.R."/>
            <person name="Richter M."/>
            <person name="Diez M.S."/>
            <person name="Solano J."/>
            <person name="Bargiela R."/>
            <person name="Golyshina O.V."/>
            <person name="Manteca A."/>
            <person name="Ramos J.L."/>
            <person name="Gallego J.R."/>
            <person name="Llorente I."/>
            <person name="Martins Dos Santos V.A."/>
            <person name="Jensen O.N."/>
            <person name="Pelaez A.I."/>
            <person name="Sanchez J."/>
            <person name="Ferrer M."/>
        </authorList>
    </citation>
    <scope>NUCLEOTIDE SEQUENCE</scope>
</reference>
<organism evidence="1">
    <name type="scientific">mine drainage metagenome</name>
    <dbReference type="NCBI Taxonomy" id="410659"/>
    <lineage>
        <taxon>unclassified sequences</taxon>
        <taxon>metagenomes</taxon>
        <taxon>ecological metagenomes</taxon>
    </lineage>
</organism>